<feature type="domain" description="DUF7674" evidence="1">
    <location>
        <begin position="11"/>
        <end position="116"/>
    </location>
</feature>
<dbReference type="STRING" id="1798692.A3G00_03300"/>
<evidence type="ECO:0000313" key="3">
    <source>
        <dbReference type="Proteomes" id="UP000178347"/>
    </source>
</evidence>
<protein>
    <recommendedName>
        <fullName evidence="1">DUF7674 domain-containing protein</fullName>
    </recommendedName>
</protein>
<organism evidence="2 3">
    <name type="scientific">Candidatus Magasanikbacteria bacterium RIFCSPLOWO2_12_FULL_43_12</name>
    <dbReference type="NCBI Taxonomy" id="1798692"/>
    <lineage>
        <taxon>Bacteria</taxon>
        <taxon>Candidatus Magasanikiibacteriota</taxon>
    </lineage>
</organism>
<name>A0A1F6MWD5_9BACT</name>
<evidence type="ECO:0000259" key="1">
    <source>
        <dbReference type="Pfam" id="PF24722"/>
    </source>
</evidence>
<evidence type="ECO:0000313" key="2">
    <source>
        <dbReference type="EMBL" id="OGH75743.1"/>
    </source>
</evidence>
<gene>
    <name evidence="2" type="ORF">A3G00_03300</name>
</gene>
<proteinExistence type="predicted"/>
<dbReference type="Proteomes" id="UP000178347">
    <property type="component" value="Unassembled WGS sequence"/>
</dbReference>
<sequence length="121" mass="13911">MTKITHDNAVQELLNRVPELKSYHQFDEFELSEPTIVFDKFGDFLLGKIKSESQGDRVIKKSFDLINEMQDSEDPNVQNLPQVGVFEVLVGSKKGLEVGEKLLNQNGREWLNKIKQDFNSQ</sequence>
<dbReference type="InterPro" id="IPR056091">
    <property type="entry name" value="DUF7674"/>
</dbReference>
<dbReference type="AlphaFoldDB" id="A0A1F6MWD5"/>
<dbReference type="Pfam" id="PF24722">
    <property type="entry name" value="DUF7674"/>
    <property type="match status" value="1"/>
</dbReference>
<accession>A0A1F6MWD5</accession>
<comment type="caution">
    <text evidence="2">The sequence shown here is derived from an EMBL/GenBank/DDBJ whole genome shotgun (WGS) entry which is preliminary data.</text>
</comment>
<dbReference type="EMBL" id="MFQN01000003">
    <property type="protein sequence ID" value="OGH75743.1"/>
    <property type="molecule type" value="Genomic_DNA"/>
</dbReference>
<reference evidence="2 3" key="1">
    <citation type="journal article" date="2016" name="Nat. Commun.">
        <title>Thousands of microbial genomes shed light on interconnected biogeochemical processes in an aquifer system.</title>
        <authorList>
            <person name="Anantharaman K."/>
            <person name="Brown C.T."/>
            <person name="Hug L.A."/>
            <person name="Sharon I."/>
            <person name="Castelle C.J."/>
            <person name="Probst A.J."/>
            <person name="Thomas B.C."/>
            <person name="Singh A."/>
            <person name="Wilkins M.J."/>
            <person name="Karaoz U."/>
            <person name="Brodie E.L."/>
            <person name="Williams K.H."/>
            <person name="Hubbard S.S."/>
            <person name="Banfield J.F."/>
        </authorList>
    </citation>
    <scope>NUCLEOTIDE SEQUENCE [LARGE SCALE GENOMIC DNA]</scope>
</reference>